<protein>
    <recommendedName>
        <fullName evidence="3">Succinylglutamate desuccinylase</fullName>
    </recommendedName>
</protein>
<dbReference type="STRING" id="740709.A10D4_12238"/>
<reference evidence="1 2" key="1">
    <citation type="journal article" date="2012" name="J. Bacteriol.">
        <title>Genome Sequence of Idiomarina xiamenensis Type Strain 10-D-4.</title>
        <authorList>
            <person name="Lai Q."/>
            <person name="Wang L."/>
            <person name="Wang W."/>
            <person name="Shao Z."/>
        </authorList>
    </citation>
    <scope>NUCLEOTIDE SEQUENCE [LARGE SCALE GENOMIC DNA]</scope>
    <source>
        <strain evidence="1 2">10-D-4</strain>
    </source>
</reference>
<evidence type="ECO:0000313" key="2">
    <source>
        <dbReference type="Proteomes" id="UP000014115"/>
    </source>
</evidence>
<dbReference type="InterPro" id="IPR014955">
    <property type="entry name" value="DUF1826"/>
</dbReference>
<dbReference type="eggNOG" id="ENOG502ZV50">
    <property type="taxonomic scope" value="Bacteria"/>
</dbReference>
<gene>
    <name evidence="1" type="ORF">A10D4_12238</name>
</gene>
<dbReference type="Proteomes" id="UP000014115">
    <property type="component" value="Unassembled WGS sequence"/>
</dbReference>
<sequence length="203" mass="22769">MLAHQTVAEHAPHGEDVSILTRFFDDGVNAACWQRSLSAPLQHYAQYLCQTTPLSLNRQVDEHSVRHLLERHLPEHAARHQLIDDVQLLVAMAMVLFDANNIGLRLRVLDNAMCPKFHVDKLMCRWLCTYHGAATEWLANDDVARQSMTALTEQPRYASCGEVMLLKGEAWPGNAGNGLVHRSPAIQNKATKRLLLSLDPMSS</sequence>
<accession>K2KR20</accession>
<keyword evidence="2" id="KW-1185">Reference proteome</keyword>
<dbReference type="EMBL" id="AMRG01000019">
    <property type="protein sequence ID" value="EKE79950.1"/>
    <property type="molecule type" value="Genomic_DNA"/>
</dbReference>
<organism evidence="1 2">
    <name type="scientific">Idiomarina xiamenensis 10-D-4</name>
    <dbReference type="NCBI Taxonomy" id="740709"/>
    <lineage>
        <taxon>Bacteria</taxon>
        <taxon>Pseudomonadati</taxon>
        <taxon>Pseudomonadota</taxon>
        <taxon>Gammaproteobacteria</taxon>
        <taxon>Alteromonadales</taxon>
        <taxon>Idiomarinaceae</taxon>
        <taxon>Idiomarina</taxon>
    </lineage>
</organism>
<evidence type="ECO:0000313" key="1">
    <source>
        <dbReference type="EMBL" id="EKE79950.1"/>
    </source>
</evidence>
<evidence type="ECO:0008006" key="3">
    <source>
        <dbReference type="Google" id="ProtNLM"/>
    </source>
</evidence>
<comment type="caution">
    <text evidence="1">The sequence shown here is derived from an EMBL/GenBank/DDBJ whole genome shotgun (WGS) entry which is preliminary data.</text>
</comment>
<name>K2KR20_9GAMM</name>
<proteinExistence type="predicted"/>
<dbReference type="PATRIC" id="fig|740709.3.peg.2472"/>
<dbReference type="AlphaFoldDB" id="K2KR20"/>
<dbReference type="Pfam" id="PF08856">
    <property type="entry name" value="DUF1826"/>
    <property type="match status" value="1"/>
</dbReference>